<feature type="transmembrane region" description="Helical" evidence="7">
    <location>
        <begin position="340"/>
        <end position="361"/>
    </location>
</feature>
<evidence type="ECO:0000256" key="4">
    <source>
        <dbReference type="ARBA" id="ARBA00022692"/>
    </source>
</evidence>
<dbReference type="GO" id="GO:0006629">
    <property type="term" value="P:lipid metabolic process"/>
    <property type="evidence" value="ECO:0007669"/>
    <property type="project" value="InterPro"/>
</dbReference>
<evidence type="ECO:0000256" key="2">
    <source>
        <dbReference type="ARBA" id="ARBA00007282"/>
    </source>
</evidence>
<protein>
    <recommendedName>
        <fullName evidence="9">Wax synthase domain-containing protein</fullName>
    </recommendedName>
</protein>
<dbReference type="AlphaFoldDB" id="A0A8H3N998"/>
<keyword evidence="4 7" id="KW-0812">Transmembrane</keyword>
<evidence type="ECO:0000256" key="7">
    <source>
        <dbReference type="SAM" id="Phobius"/>
    </source>
</evidence>
<dbReference type="PANTHER" id="PTHR31595">
    <property type="entry name" value="LONG-CHAIN-ALCOHOL O-FATTY-ACYLTRANSFERASE 3-RELATED"/>
    <property type="match status" value="1"/>
</dbReference>
<comment type="similarity">
    <text evidence="2">Belongs to the wax synthase family.</text>
</comment>
<name>A0A8H3N998_9EURO</name>
<dbReference type="Pfam" id="PF13813">
    <property type="entry name" value="MBOAT_2"/>
    <property type="match status" value="1"/>
</dbReference>
<evidence type="ECO:0000259" key="9">
    <source>
        <dbReference type="Pfam" id="PF13813"/>
    </source>
</evidence>
<comment type="caution">
    <text evidence="10">The sequence shown here is derived from an EMBL/GenBank/DDBJ whole genome shotgun (WGS) entry which is preliminary data.</text>
</comment>
<evidence type="ECO:0000313" key="11">
    <source>
        <dbReference type="Proteomes" id="UP000465221"/>
    </source>
</evidence>
<feature type="transmembrane region" description="Helical" evidence="7">
    <location>
        <begin position="254"/>
        <end position="270"/>
    </location>
</feature>
<organism evidence="10 11">
    <name type="scientific">Aspergillus udagawae</name>
    <dbReference type="NCBI Taxonomy" id="91492"/>
    <lineage>
        <taxon>Eukaryota</taxon>
        <taxon>Fungi</taxon>
        <taxon>Dikarya</taxon>
        <taxon>Ascomycota</taxon>
        <taxon>Pezizomycotina</taxon>
        <taxon>Eurotiomycetes</taxon>
        <taxon>Eurotiomycetidae</taxon>
        <taxon>Eurotiales</taxon>
        <taxon>Aspergillaceae</taxon>
        <taxon>Aspergillus</taxon>
        <taxon>Aspergillus subgen. Fumigati</taxon>
    </lineage>
</organism>
<feature type="domain" description="Wax synthase" evidence="9">
    <location>
        <begin position="176"/>
        <end position="259"/>
    </location>
</feature>
<evidence type="ECO:0000256" key="5">
    <source>
        <dbReference type="ARBA" id="ARBA00022989"/>
    </source>
</evidence>
<proteinExistence type="inferred from homology"/>
<dbReference type="EMBL" id="BLKC01000008">
    <property type="protein sequence ID" value="GFF26158.1"/>
    <property type="molecule type" value="Genomic_DNA"/>
</dbReference>
<feature type="signal peptide" evidence="8">
    <location>
        <begin position="1"/>
        <end position="24"/>
    </location>
</feature>
<sequence length="365" mass="41432">MPHTFFSTIRTVHLINLLCFVGLGEPSSVEYTAGKHALIFTRFRLALRLASSTRGVGTEWQVKNIPAFPAWVSLAAGGGVSRIRFLVRQTAILMWQYCALDLLYFGYFARFHQFQSFTHSPGTEFLGYYRPNAIQAAARLAIVIVLMLALRTLLDFTYRCFSVVSVVLKLTSPEDWPPLFGSISNAYTLRNFWGQFWHQFLRWPLSSISRGISMNILGFTADSVAKRYSDLILVFTLSAGFHYISAIWSNTPGHTAFFLIFTLNPFIIMLEDGVRYRVRRYAHGGNGLLCHAVRKESFCRLIGYCWVLFGLYFTVPWFAFPIMRLPIYKTALVPHSLVERLGLAMGTLAVGSLGLASHRIFNLEF</sequence>
<dbReference type="GO" id="GO:0008374">
    <property type="term" value="F:O-acyltransferase activity"/>
    <property type="evidence" value="ECO:0007669"/>
    <property type="project" value="InterPro"/>
</dbReference>
<keyword evidence="5 7" id="KW-1133">Transmembrane helix</keyword>
<dbReference type="GO" id="GO:0016020">
    <property type="term" value="C:membrane"/>
    <property type="evidence" value="ECO:0007669"/>
    <property type="project" value="UniProtKB-SubCell"/>
</dbReference>
<keyword evidence="6 7" id="KW-0472">Membrane</keyword>
<comment type="subcellular location">
    <subcellularLocation>
        <location evidence="1">Membrane</location>
        <topology evidence="1">Multi-pass membrane protein</topology>
    </subcellularLocation>
</comment>
<dbReference type="InterPro" id="IPR044851">
    <property type="entry name" value="Wax_synthase"/>
</dbReference>
<keyword evidence="8" id="KW-0732">Signal</keyword>
<feature type="transmembrane region" description="Helical" evidence="7">
    <location>
        <begin position="129"/>
        <end position="150"/>
    </location>
</feature>
<keyword evidence="3" id="KW-0808">Transferase</keyword>
<feature type="chain" id="PRO_5034111522" description="Wax synthase domain-containing protein" evidence="8">
    <location>
        <begin position="25"/>
        <end position="365"/>
    </location>
</feature>
<evidence type="ECO:0000256" key="1">
    <source>
        <dbReference type="ARBA" id="ARBA00004141"/>
    </source>
</evidence>
<accession>A0A8H3N998</accession>
<evidence type="ECO:0000256" key="8">
    <source>
        <dbReference type="SAM" id="SignalP"/>
    </source>
</evidence>
<gene>
    <name evidence="10" type="ORF">IFM46972_01669</name>
</gene>
<dbReference type="Proteomes" id="UP000465221">
    <property type="component" value="Unassembled WGS sequence"/>
</dbReference>
<feature type="transmembrane region" description="Helical" evidence="7">
    <location>
        <begin position="231"/>
        <end position="248"/>
    </location>
</feature>
<evidence type="ECO:0000313" key="10">
    <source>
        <dbReference type="EMBL" id="GFF26158.1"/>
    </source>
</evidence>
<feature type="transmembrane region" description="Helical" evidence="7">
    <location>
        <begin position="301"/>
        <end position="320"/>
    </location>
</feature>
<evidence type="ECO:0000256" key="3">
    <source>
        <dbReference type="ARBA" id="ARBA00022679"/>
    </source>
</evidence>
<reference evidence="10 11" key="1">
    <citation type="submission" date="2020-01" db="EMBL/GenBank/DDBJ databases">
        <title>Draft genome sequence of Aspergillus udagawae IFM 46972.</title>
        <authorList>
            <person name="Takahashi H."/>
            <person name="Yaguchi T."/>
        </authorList>
    </citation>
    <scope>NUCLEOTIDE SEQUENCE [LARGE SCALE GENOMIC DNA]</scope>
    <source>
        <strain evidence="10 11">IFM 46972</strain>
    </source>
</reference>
<dbReference type="InterPro" id="IPR032805">
    <property type="entry name" value="Wax_synthase_dom"/>
</dbReference>
<evidence type="ECO:0000256" key="6">
    <source>
        <dbReference type="ARBA" id="ARBA00023136"/>
    </source>
</evidence>
<dbReference type="PANTHER" id="PTHR31595:SF27">
    <property type="entry name" value="WAX SYNTHASE DOMAIN-CONTAINING PROTEIN-RELATED"/>
    <property type="match status" value="1"/>
</dbReference>
<feature type="transmembrane region" description="Helical" evidence="7">
    <location>
        <begin position="91"/>
        <end position="109"/>
    </location>
</feature>